<protein>
    <submittedName>
        <fullName evidence="2">TIGR00153 family protein</fullName>
    </submittedName>
</protein>
<dbReference type="EMBL" id="CP033577">
    <property type="protein sequence ID" value="AYV20985.1"/>
    <property type="molecule type" value="Genomic_DNA"/>
</dbReference>
<gene>
    <name evidence="3" type="ORF">COR51_13515</name>
    <name evidence="2" type="ORF">ECB94_06510</name>
</gene>
<dbReference type="Proteomes" id="UP000279760">
    <property type="component" value="Chromosome 1"/>
</dbReference>
<evidence type="ECO:0000256" key="1">
    <source>
        <dbReference type="ARBA" id="ARBA00008591"/>
    </source>
</evidence>
<organism evidence="2 5">
    <name type="scientific">Vibrio mediterranei</name>
    <dbReference type="NCBI Taxonomy" id="689"/>
    <lineage>
        <taxon>Bacteria</taxon>
        <taxon>Pseudomonadati</taxon>
        <taxon>Pseudomonadota</taxon>
        <taxon>Gammaproteobacteria</taxon>
        <taxon>Vibrionales</taxon>
        <taxon>Vibrionaceae</taxon>
        <taxon>Vibrio</taxon>
    </lineage>
</organism>
<sequence length="228" mass="26021">MTMPVNTIMGLFAKSPIKPLQRHVVCVTECCSHLINFFETSAQGDWEKAAEIRAQISHLEKEADVLKREIRLKLPRGLFMPVDRSDMLELLTQQDKLANLSKDIAGRVYGRQLVIPAPLQENFIAYVKRCLDAANQAQKVINELDELLETGFKGREVTLVAEMIHQLDIIEDDTDAMQIQLRQQLMTIEHDMNPIDVMFLYKIFEWVGGIADQAQRVGARLEVMLSRS</sequence>
<proteinExistence type="inferred from homology"/>
<dbReference type="InterPro" id="IPR002727">
    <property type="entry name" value="DUF47"/>
</dbReference>
<dbReference type="PANTHER" id="PTHR36536:SF3">
    <property type="entry name" value="UPF0111 PROTEIN HI_1603"/>
    <property type="match status" value="1"/>
</dbReference>
<dbReference type="AlphaFoldDB" id="A0A2S9ZMZ4"/>
<evidence type="ECO:0000313" key="2">
    <source>
        <dbReference type="EMBL" id="AYV20985.1"/>
    </source>
</evidence>
<accession>A0A2S9ZMZ4</accession>
<keyword evidence="4" id="KW-1185">Reference proteome</keyword>
<dbReference type="InterPro" id="IPR018445">
    <property type="entry name" value="Put_Phosphate_transp_reg"/>
</dbReference>
<name>A0A2S9ZMZ4_9VIBR</name>
<dbReference type="EMBL" id="NWTN01000007">
    <property type="protein sequence ID" value="PRQ67141.1"/>
    <property type="molecule type" value="Genomic_DNA"/>
</dbReference>
<reference evidence="2 5" key="3">
    <citation type="submission" date="2018-11" db="EMBL/GenBank/DDBJ databases">
        <title>Complete Genome Sequence of Vbrio mediterranei 117-T6: a Potential Pathogen Bacteria Isolated from the Conchocelis of Pyropia.</title>
        <authorList>
            <person name="Liu Q."/>
        </authorList>
    </citation>
    <scope>NUCLEOTIDE SEQUENCE [LARGE SCALE GENOMIC DNA]</scope>
    <source>
        <strain evidence="2 5">117-T6</strain>
    </source>
</reference>
<dbReference type="SUPFAM" id="SSF109755">
    <property type="entry name" value="PhoU-like"/>
    <property type="match status" value="1"/>
</dbReference>
<reference evidence="3 4" key="2">
    <citation type="submission" date="2018-03" db="EMBL/GenBank/DDBJ databases">
        <title>Genetic Diversity and Phenotypic Plasticity of AHL Mediated Quorum Sensing in Environmental Strains of Vibrio mediterranei.</title>
        <authorList>
            <person name="Lantoine F."/>
            <person name="Vouve F."/>
        </authorList>
    </citation>
    <scope>NUCLEOTIDE SEQUENCE [LARGE SCALE GENOMIC DNA]</scope>
    <source>
        <strain evidence="3 4">17LN0615E</strain>
    </source>
</reference>
<comment type="similarity">
    <text evidence="1">Belongs to the UPF0111 family.</text>
</comment>
<dbReference type="NCBIfam" id="TIGR00153">
    <property type="entry name" value="TIGR00153 family protein"/>
    <property type="match status" value="1"/>
</dbReference>
<evidence type="ECO:0000313" key="5">
    <source>
        <dbReference type="Proteomes" id="UP000279760"/>
    </source>
</evidence>
<dbReference type="PANTHER" id="PTHR36536">
    <property type="entry name" value="UPF0111 PROTEIN HI_1603"/>
    <property type="match status" value="1"/>
</dbReference>
<dbReference type="Gene3D" id="1.20.58.220">
    <property type="entry name" value="Phosphate transport system protein phou homolog 2, domain 2"/>
    <property type="match status" value="1"/>
</dbReference>
<evidence type="ECO:0000313" key="4">
    <source>
        <dbReference type="Proteomes" id="UP000238163"/>
    </source>
</evidence>
<dbReference type="Pfam" id="PF01865">
    <property type="entry name" value="PhoU_div"/>
    <property type="match status" value="1"/>
</dbReference>
<dbReference type="Proteomes" id="UP000238163">
    <property type="component" value="Unassembled WGS sequence"/>
</dbReference>
<evidence type="ECO:0000313" key="3">
    <source>
        <dbReference type="EMBL" id="PRQ67141.1"/>
    </source>
</evidence>
<dbReference type="InterPro" id="IPR038078">
    <property type="entry name" value="PhoU-like_sf"/>
</dbReference>
<reference evidence="3" key="1">
    <citation type="submission" date="2017-09" db="EMBL/GenBank/DDBJ databases">
        <authorList>
            <person name="Girard L."/>
            <person name="Lami R."/>
            <person name="Suzuki M."/>
            <person name="Baudart J."/>
        </authorList>
    </citation>
    <scope>NUCLEOTIDE SEQUENCE</scope>
    <source>
        <strain evidence="3">17LN0615E</strain>
    </source>
</reference>